<feature type="transmembrane region" description="Helical" evidence="1">
    <location>
        <begin position="44"/>
        <end position="70"/>
    </location>
</feature>
<proteinExistence type="predicted"/>
<keyword evidence="1" id="KW-0812">Transmembrane</keyword>
<feature type="transmembrane region" description="Helical" evidence="1">
    <location>
        <begin position="14"/>
        <end position="32"/>
    </location>
</feature>
<organism evidence="2">
    <name type="scientific">Anopheles darlingi</name>
    <name type="common">Mosquito</name>
    <dbReference type="NCBI Taxonomy" id="43151"/>
    <lineage>
        <taxon>Eukaryota</taxon>
        <taxon>Metazoa</taxon>
        <taxon>Ecdysozoa</taxon>
        <taxon>Arthropoda</taxon>
        <taxon>Hexapoda</taxon>
        <taxon>Insecta</taxon>
        <taxon>Pterygota</taxon>
        <taxon>Neoptera</taxon>
        <taxon>Endopterygota</taxon>
        <taxon>Diptera</taxon>
        <taxon>Nematocera</taxon>
        <taxon>Culicoidea</taxon>
        <taxon>Culicidae</taxon>
        <taxon>Anophelinae</taxon>
        <taxon>Anopheles</taxon>
    </lineage>
</organism>
<evidence type="ECO:0000313" key="2">
    <source>
        <dbReference type="EMBL" id="MBW79995.1"/>
    </source>
</evidence>
<protein>
    <submittedName>
        <fullName evidence="2">Uncharacterized protein</fullName>
    </submittedName>
</protein>
<feature type="transmembrane region" description="Helical" evidence="1">
    <location>
        <begin position="82"/>
        <end position="101"/>
    </location>
</feature>
<keyword evidence="1" id="KW-0472">Membrane</keyword>
<sequence>MFAYATANRPYGDAVVIFLVCSGCWVAGAVFGRRDGFGIGVGGALFWFVFRGSVSGGCSMLGACACSGFWSARASLRVVGWWYPFPGPFAIIASLSSSTFLL</sequence>
<dbReference type="AlphaFoldDB" id="A0A2M4DR09"/>
<reference evidence="2" key="1">
    <citation type="submission" date="2018-01" db="EMBL/GenBank/DDBJ databases">
        <title>An insight into the sialome of Amazonian anophelines.</title>
        <authorList>
            <person name="Ribeiro J.M."/>
            <person name="Scarpassa V."/>
            <person name="Calvo E."/>
        </authorList>
    </citation>
    <scope>NUCLEOTIDE SEQUENCE</scope>
</reference>
<name>A0A2M4DR09_ANODA</name>
<evidence type="ECO:0000256" key="1">
    <source>
        <dbReference type="SAM" id="Phobius"/>
    </source>
</evidence>
<accession>A0A2M4DR09</accession>
<dbReference type="EMBL" id="GGFL01015817">
    <property type="protein sequence ID" value="MBW79995.1"/>
    <property type="molecule type" value="Transcribed_RNA"/>
</dbReference>
<keyword evidence="1" id="KW-1133">Transmembrane helix</keyword>